<keyword evidence="5 6" id="KW-0472">Membrane</keyword>
<dbReference type="PANTHER" id="PTHR30294">
    <property type="entry name" value="MEMBRANE COMPONENT OF ABC TRANSPORTER YHHJ-RELATED"/>
    <property type="match status" value="1"/>
</dbReference>
<comment type="subcellular location">
    <subcellularLocation>
        <location evidence="1">Cell membrane</location>
        <topology evidence="1">Multi-pass membrane protein</topology>
    </subcellularLocation>
</comment>
<evidence type="ECO:0000259" key="7">
    <source>
        <dbReference type="Pfam" id="PF12698"/>
    </source>
</evidence>
<name>A0ABW4IBT4_9SPHI</name>
<evidence type="ECO:0000256" key="5">
    <source>
        <dbReference type="ARBA" id="ARBA00023136"/>
    </source>
</evidence>
<feature type="transmembrane region" description="Helical" evidence="6">
    <location>
        <begin position="21"/>
        <end position="43"/>
    </location>
</feature>
<dbReference type="Pfam" id="PF12698">
    <property type="entry name" value="ABC2_membrane_3"/>
    <property type="match status" value="1"/>
</dbReference>
<feature type="domain" description="ABC-2 type transporter transmembrane" evidence="7">
    <location>
        <begin position="19"/>
        <end position="401"/>
    </location>
</feature>
<feature type="transmembrane region" description="Helical" evidence="6">
    <location>
        <begin position="289"/>
        <end position="307"/>
    </location>
</feature>
<proteinExistence type="predicted"/>
<feature type="transmembrane region" description="Helical" evidence="6">
    <location>
        <begin position="379"/>
        <end position="400"/>
    </location>
</feature>
<feature type="transmembrane region" description="Helical" evidence="6">
    <location>
        <begin position="354"/>
        <end position="373"/>
    </location>
</feature>
<dbReference type="Proteomes" id="UP001597118">
    <property type="component" value="Unassembled WGS sequence"/>
</dbReference>
<comment type="caution">
    <text evidence="8">The sequence shown here is derived from an EMBL/GenBank/DDBJ whole genome shotgun (WGS) entry which is preliminary data.</text>
</comment>
<evidence type="ECO:0000256" key="2">
    <source>
        <dbReference type="ARBA" id="ARBA00022475"/>
    </source>
</evidence>
<dbReference type="PANTHER" id="PTHR30294:SF29">
    <property type="entry name" value="MULTIDRUG ABC TRANSPORTER PERMEASE YBHS-RELATED"/>
    <property type="match status" value="1"/>
</dbReference>
<feature type="transmembrane region" description="Helical" evidence="6">
    <location>
        <begin position="174"/>
        <end position="195"/>
    </location>
</feature>
<feature type="transmembrane region" description="Helical" evidence="6">
    <location>
        <begin position="327"/>
        <end position="347"/>
    </location>
</feature>
<reference evidence="9" key="1">
    <citation type="journal article" date="2019" name="Int. J. Syst. Evol. Microbiol.">
        <title>The Global Catalogue of Microorganisms (GCM) 10K type strain sequencing project: providing services to taxonomists for standard genome sequencing and annotation.</title>
        <authorList>
            <consortium name="The Broad Institute Genomics Platform"/>
            <consortium name="The Broad Institute Genome Sequencing Center for Infectious Disease"/>
            <person name="Wu L."/>
            <person name="Ma J."/>
        </authorList>
    </citation>
    <scope>NUCLEOTIDE SEQUENCE [LARGE SCALE GENOMIC DNA]</scope>
    <source>
        <strain evidence="9">CCUG 53762</strain>
    </source>
</reference>
<evidence type="ECO:0000313" key="9">
    <source>
        <dbReference type="Proteomes" id="UP001597118"/>
    </source>
</evidence>
<dbReference type="Gene3D" id="3.40.190.10">
    <property type="entry name" value="Periplasmic binding protein-like II"/>
    <property type="match status" value="1"/>
</dbReference>
<gene>
    <name evidence="8" type="ORF">ACFSAH_09925</name>
</gene>
<dbReference type="EMBL" id="JBHUDG010000015">
    <property type="protein sequence ID" value="MFD1630196.1"/>
    <property type="molecule type" value="Genomic_DNA"/>
</dbReference>
<evidence type="ECO:0000256" key="6">
    <source>
        <dbReference type="SAM" id="Phobius"/>
    </source>
</evidence>
<accession>A0ABW4IBT4</accession>
<protein>
    <submittedName>
        <fullName evidence="8">ABC transporter permease</fullName>
    </submittedName>
</protein>
<dbReference type="InterPro" id="IPR051449">
    <property type="entry name" value="ABC-2_transporter_component"/>
</dbReference>
<organism evidence="8 9">
    <name type="scientific">Pseudopedobacter beijingensis</name>
    <dbReference type="NCBI Taxonomy" id="1207056"/>
    <lineage>
        <taxon>Bacteria</taxon>
        <taxon>Pseudomonadati</taxon>
        <taxon>Bacteroidota</taxon>
        <taxon>Sphingobacteriia</taxon>
        <taxon>Sphingobacteriales</taxon>
        <taxon>Sphingobacteriaceae</taxon>
        <taxon>Pseudopedobacter</taxon>
    </lineage>
</organism>
<keyword evidence="2" id="KW-1003">Cell membrane</keyword>
<evidence type="ECO:0000256" key="3">
    <source>
        <dbReference type="ARBA" id="ARBA00022692"/>
    </source>
</evidence>
<dbReference type="RefSeq" id="WP_379662573.1">
    <property type="nucleotide sequence ID" value="NZ_JBHUDG010000015.1"/>
</dbReference>
<evidence type="ECO:0000256" key="4">
    <source>
        <dbReference type="ARBA" id="ARBA00022989"/>
    </source>
</evidence>
<keyword evidence="9" id="KW-1185">Reference proteome</keyword>
<dbReference type="SUPFAM" id="SSF53850">
    <property type="entry name" value="Periplasmic binding protein-like II"/>
    <property type="match status" value="1"/>
</dbReference>
<evidence type="ECO:0000313" key="8">
    <source>
        <dbReference type="EMBL" id="MFD1630196.1"/>
    </source>
</evidence>
<keyword evidence="4 6" id="KW-1133">Transmembrane helix</keyword>
<dbReference type="InterPro" id="IPR013525">
    <property type="entry name" value="ABC2_TM"/>
</dbReference>
<evidence type="ECO:0000256" key="1">
    <source>
        <dbReference type="ARBA" id="ARBA00004651"/>
    </source>
</evidence>
<keyword evidence="3 6" id="KW-0812">Transmembrane</keyword>
<sequence length="428" mass="48455">MQKILLIIKREYLSRVRKKSFLILTFLVPVLFVGMYAAIFLIYKNTDGQIQHFTVIDESGVFKNQLKDHQTLKFNDSDLDYQQAKNEAIKNKDVFLLYIPKNFETNGNMEVISEKKANLKNISEIEYQLQNILYNKRLLEAGIDTALIHSPKDIINLNTKQLTESGEQDASLSATYAVGFLSSFLIYMALFIYGAQVMRGVIEEKTNRIIEVVISSVKPFQLMLGKIIGIGAVGLTQFMLWIALTGSISAFTSHELTKPQTIAETEQSIPQQHENPTQSFVKAAQTINFSYILSCFVFYFIGGYLLYSALFAAVGSAVDNETETQQFMLPITIPLIFTFILGMNVIVNQPDSNLSFWLSVIPFTSPIAMMIRIPFGVPAWELALSMIVLVIGFVLTTWAASRIYRVGILMYGKKASYKELLKWFMYKG</sequence>